<feature type="active site" evidence="10 11">
    <location>
        <position position="144"/>
    </location>
</feature>
<dbReference type="InterPro" id="IPR022805">
    <property type="entry name" value="PEP_COase_bac/pln-type"/>
</dbReference>
<dbReference type="Pfam" id="PF00311">
    <property type="entry name" value="PEPcase"/>
    <property type="match status" value="1"/>
</dbReference>
<dbReference type="GO" id="GO:0005829">
    <property type="term" value="C:cytosol"/>
    <property type="evidence" value="ECO:0007669"/>
    <property type="project" value="TreeGrafter"/>
</dbReference>
<evidence type="ECO:0000256" key="9">
    <source>
        <dbReference type="ARBA" id="ARBA00048995"/>
    </source>
</evidence>
<dbReference type="InterPro" id="IPR015813">
    <property type="entry name" value="Pyrv/PenolPyrv_kinase-like_dom"/>
</dbReference>
<dbReference type="SUPFAM" id="SSF51621">
    <property type="entry name" value="Phosphoenolpyruvate/pyruvate domain"/>
    <property type="match status" value="1"/>
</dbReference>
<evidence type="ECO:0000256" key="1">
    <source>
        <dbReference type="ARBA" id="ARBA00001946"/>
    </source>
</evidence>
<keyword evidence="13" id="KW-0670">Pyruvate</keyword>
<reference evidence="13 14" key="1">
    <citation type="submission" date="2018-05" db="EMBL/GenBank/DDBJ databases">
        <title>A metagenomic window into the 2 km-deep terrestrial subsurface aquifer revealed taxonomically and functionally diverse microbial community comprising novel uncultured bacterial lineages.</title>
        <authorList>
            <person name="Kadnikov V.V."/>
            <person name="Mardanov A.V."/>
            <person name="Beletsky A.V."/>
            <person name="Banks D."/>
            <person name="Pimenov N.V."/>
            <person name="Frank Y.A."/>
            <person name="Karnachuk O.V."/>
            <person name="Ravin N.V."/>
        </authorList>
    </citation>
    <scope>NUCLEOTIDE SEQUENCE [LARGE SCALE GENOMIC DNA]</scope>
    <source>
        <strain evidence="13">BY</strain>
    </source>
</reference>
<name>A0A2Z4Y722_SUMC1</name>
<evidence type="ECO:0000256" key="11">
    <source>
        <dbReference type="PROSITE-ProRule" id="PRU10111"/>
    </source>
</evidence>
<evidence type="ECO:0000256" key="2">
    <source>
        <dbReference type="ARBA" id="ARBA00003670"/>
    </source>
</evidence>
<comment type="subunit">
    <text evidence="10">Homotetramer.</text>
</comment>
<dbReference type="PROSITE" id="PS00781">
    <property type="entry name" value="PEPCASE_1"/>
    <property type="match status" value="1"/>
</dbReference>
<dbReference type="PROSITE" id="PS00393">
    <property type="entry name" value="PEPCASE_2"/>
    <property type="match status" value="1"/>
</dbReference>
<gene>
    <name evidence="10" type="primary">ppc</name>
    <name evidence="13" type="ORF">BRCON_2233</name>
</gene>
<dbReference type="GO" id="GO:0008964">
    <property type="term" value="F:phosphoenolpyruvate carboxylase activity"/>
    <property type="evidence" value="ECO:0007669"/>
    <property type="project" value="UniProtKB-UniRule"/>
</dbReference>
<evidence type="ECO:0000256" key="10">
    <source>
        <dbReference type="HAMAP-Rule" id="MF_00595"/>
    </source>
</evidence>
<evidence type="ECO:0000313" key="14">
    <source>
        <dbReference type="Proteomes" id="UP000262583"/>
    </source>
</evidence>
<organism evidence="13 14">
    <name type="scientific">Sumerlaea chitinivorans</name>
    <dbReference type="NCBI Taxonomy" id="2250252"/>
    <lineage>
        <taxon>Bacteria</taxon>
        <taxon>Candidatus Sumerlaeota</taxon>
        <taxon>Candidatus Sumerlaeia</taxon>
        <taxon>Candidatus Sumerlaeales</taxon>
        <taxon>Candidatus Sumerlaeaceae</taxon>
        <taxon>Candidatus Sumerlaea</taxon>
    </lineage>
</organism>
<evidence type="ECO:0000256" key="3">
    <source>
        <dbReference type="ARBA" id="ARBA00008346"/>
    </source>
</evidence>
<sequence length="946" mass="106467">MNLQPELCALTGPLASDTIWLDQLLGELLTLKHKKHVIALARALYEEAPDADAKTLFERHPELRDPHTLVDVVRAITVLLQLINTVEQKEIVRINMQREVMGDSVPRPESLRDTIARLHAKGCSAEEVQSALMRIQICPTITAHPTEARRRSVLTKLIAVAEALTRASQAPETPHLDRPLSWRRLIEHELRHTLTALWDTSELRAAPYTAEDEVTNALYYFRHTILKVVPWVVNDLVLALHEFYPDHTFEIPPLFRFHSWVGGDRDGNPNVTPELTWRALLLYRETALSHYLDQVRSLQQVLTESVKATPPSEALAKSLDHDAAMVAIPEVQRARYAQEPYALKLEYIAARLRASLAHLTELQDFRAEGPRFLARPPAYASSAEFQTDLELIADSLRANQSEATARWSPLAALLTQVQVFGFHLASLDIREHSAEHESAVGEILAAGGVLQDARAYSQLAENDRIRLLTRELSMPRPLLPRETSLSPHTSRVLEVFHVMRHANRYLSPNASTAYVISMTHGLSDVLEVMLMAKEVGLIRGEPNGKGLQSDVDVVPLFETIHDLTVCDRLTHKLFRNPVYAAQLRARGGFQEIMLGYSDSSKDGGYLAANWALYDAQRRLARVCQRANVTLRLFHGRGGTVGRGGGRASLSILAQPPGSFSGRIRFTEQGEVVSFRYGLPPIAHRHLEQITGAVLTAVLRQPTGPRRLKQYYAAMERLAAASQKHYQHLVYGSPDFWHFYTQATPVAHIGRLSIASRPVMRPGKARAALQELRAIPWVFAWTQARFTVPGWFGVGTALETFCAKSPRQQALLREMYEKWTFFRMVVDNAELELARAHMPTAHHYCTRVQPKALGERFYREIESEFERSVRWVLAAAGHEELLERTRIVQRLVQMRNPIVLPLNKLQVALMAEWEKLSPDAPAEERTMIQNAILLTIAGIAAGMQSTG</sequence>
<dbReference type="NCBIfam" id="NF000584">
    <property type="entry name" value="PRK00009.1"/>
    <property type="match status" value="1"/>
</dbReference>
<proteinExistence type="inferred from homology"/>
<dbReference type="InterPro" id="IPR021135">
    <property type="entry name" value="PEP_COase"/>
</dbReference>
<keyword evidence="7 10" id="KW-0456">Lyase</keyword>
<dbReference type="PRINTS" id="PR00150">
    <property type="entry name" value="PEPCARBXLASE"/>
</dbReference>
<comment type="catalytic activity">
    <reaction evidence="9 10">
        <text>oxaloacetate + phosphate = phosphoenolpyruvate + hydrogencarbonate</text>
        <dbReference type="Rhea" id="RHEA:28370"/>
        <dbReference type="ChEBI" id="CHEBI:16452"/>
        <dbReference type="ChEBI" id="CHEBI:17544"/>
        <dbReference type="ChEBI" id="CHEBI:43474"/>
        <dbReference type="ChEBI" id="CHEBI:58702"/>
        <dbReference type="EC" id="4.1.1.31"/>
    </reaction>
</comment>
<evidence type="ECO:0000256" key="8">
    <source>
        <dbReference type="ARBA" id="ARBA00023300"/>
    </source>
</evidence>
<comment type="function">
    <text evidence="2 10">Forms oxaloacetate, a four-carbon dicarboxylic acid source for the tricarboxylic acid cycle.</text>
</comment>
<dbReference type="EC" id="4.1.1.31" evidence="4 10"/>
<evidence type="ECO:0000313" key="13">
    <source>
        <dbReference type="EMBL" id="AXA37010.1"/>
    </source>
</evidence>
<dbReference type="KEGG" id="schv:BRCON_2233"/>
<protein>
    <recommendedName>
        <fullName evidence="5 10">Phosphoenolpyruvate carboxylase</fullName>
        <shortName evidence="10">PEPC</shortName>
        <shortName evidence="10">PEPCase</shortName>
        <ecNumber evidence="4 10">4.1.1.31</ecNumber>
    </recommendedName>
</protein>
<dbReference type="AlphaFoldDB" id="A0A2Z4Y722"/>
<accession>A0A2Z4Y722</accession>
<dbReference type="PANTHER" id="PTHR30523:SF6">
    <property type="entry name" value="PHOSPHOENOLPYRUVATE CARBOXYLASE"/>
    <property type="match status" value="1"/>
</dbReference>
<dbReference type="PANTHER" id="PTHR30523">
    <property type="entry name" value="PHOSPHOENOLPYRUVATE CARBOXYLASE"/>
    <property type="match status" value="1"/>
</dbReference>
<keyword evidence="8 10" id="KW-0120">Carbon dioxide fixation</keyword>
<keyword evidence="6 10" id="KW-0460">Magnesium</keyword>
<dbReference type="EMBL" id="CP030759">
    <property type="protein sequence ID" value="AXA37010.1"/>
    <property type="molecule type" value="Genomic_DNA"/>
</dbReference>
<dbReference type="GO" id="GO:0000287">
    <property type="term" value="F:magnesium ion binding"/>
    <property type="evidence" value="ECO:0007669"/>
    <property type="project" value="UniProtKB-UniRule"/>
</dbReference>
<evidence type="ECO:0000256" key="6">
    <source>
        <dbReference type="ARBA" id="ARBA00022842"/>
    </source>
</evidence>
<dbReference type="GO" id="GO:0006099">
    <property type="term" value="P:tricarboxylic acid cycle"/>
    <property type="evidence" value="ECO:0007669"/>
    <property type="project" value="InterPro"/>
</dbReference>
<comment type="cofactor">
    <cofactor evidence="1 10">
        <name>Mg(2+)</name>
        <dbReference type="ChEBI" id="CHEBI:18420"/>
    </cofactor>
</comment>
<dbReference type="GO" id="GO:0006107">
    <property type="term" value="P:oxaloacetate metabolic process"/>
    <property type="evidence" value="ECO:0007669"/>
    <property type="project" value="UniProtKB-UniRule"/>
</dbReference>
<dbReference type="GO" id="GO:0015977">
    <property type="term" value="P:carbon fixation"/>
    <property type="evidence" value="ECO:0007669"/>
    <property type="project" value="UniProtKB-UniRule"/>
</dbReference>
<evidence type="ECO:0000256" key="12">
    <source>
        <dbReference type="PROSITE-ProRule" id="PRU10112"/>
    </source>
</evidence>
<feature type="active site" evidence="10 12">
    <location>
        <position position="601"/>
    </location>
</feature>
<dbReference type="HAMAP" id="MF_00595">
    <property type="entry name" value="PEPcase_type1"/>
    <property type="match status" value="1"/>
</dbReference>
<dbReference type="Gene3D" id="1.20.1440.90">
    <property type="entry name" value="Phosphoenolpyruvate/pyruvate domain"/>
    <property type="match status" value="1"/>
</dbReference>
<evidence type="ECO:0000256" key="7">
    <source>
        <dbReference type="ARBA" id="ARBA00023239"/>
    </source>
</evidence>
<evidence type="ECO:0000256" key="5">
    <source>
        <dbReference type="ARBA" id="ARBA00022419"/>
    </source>
</evidence>
<dbReference type="InterPro" id="IPR018129">
    <property type="entry name" value="PEP_COase_Lys_AS"/>
</dbReference>
<dbReference type="InterPro" id="IPR033129">
    <property type="entry name" value="PEPCASE_His_AS"/>
</dbReference>
<comment type="similarity">
    <text evidence="3 10">Belongs to the PEPCase type 1 family.</text>
</comment>
<dbReference type="Proteomes" id="UP000262583">
    <property type="component" value="Chromosome"/>
</dbReference>
<evidence type="ECO:0000256" key="4">
    <source>
        <dbReference type="ARBA" id="ARBA00012305"/>
    </source>
</evidence>